<dbReference type="GO" id="GO:0005576">
    <property type="term" value="C:extracellular region"/>
    <property type="evidence" value="ECO:0007669"/>
    <property type="project" value="UniProtKB-SubCell"/>
</dbReference>
<dbReference type="AlphaFoldDB" id="A0AA36FYI2"/>
<evidence type="ECO:0000256" key="5">
    <source>
        <dbReference type="SAM" id="SignalP"/>
    </source>
</evidence>
<evidence type="ECO:0000256" key="1">
    <source>
        <dbReference type="ARBA" id="ARBA00004613"/>
    </source>
</evidence>
<evidence type="ECO:0000313" key="7">
    <source>
        <dbReference type="Proteomes" id="UP001177023"/>
    </source>
</evidence>
<evidence type="ECO:0000256" key="4">
    <source>
        <dbReference type="ARBA" id="ARBA00022729"/>
    </source>
</evidence>
<dbReference type="PANTHER" id="PTHR21700">
    <property type="entry name" value="TRANSTHYRETIN-LIKE FAMILY PROTEIN-RELATED"/>
    <property type="match status" value="1"/>
</dbReference>
<keyword evidence="3" id="KW-0964">Secreted</keyword>
<dbReference type="Gene3D" id="2.60.40.3330">
    <property type="match status" value="1"/>
</dbReference>
<evidence type="ECO:0000256" key="3">
    <source>
        <dbReference type="ARBA" id="ARBA00022525"/>
    </source>
</evidence>
<dbReference type="InterPro" id="IPR001534">
    <property type="entry name" value="Transthyretin-like"/>
</dbReference>
<feature type="signal peptide" evidence="5">
    <location>
        <begin position="1"/>
        <end position="15"/>
    </location>
</feature>
<dbReference type="Proteomes" id="UP001177023">
    <property type="component" value="Unassembled WGS sequence"/>
</dbReference>
<comment type="caution">
    <text evidence="6">The sequence shown here is derived from an EMBL/GenBank/DDBJ whole genome shotgun (WGS) entry which is preliminary data.</text>
</comment>
<dbReference type="EMBL" id="CATQJA010001331">
    <property type="protein sequence ID" value="CAJ0566816.1"/>
    <property type="molecule type" value="Genomic_DNA"/>
</dbReference>
<feature type="chain" id="PRO_5041428974" evidence="5">
    <location>
        <begin position="16"/>
        <end position="134"/>
    </location>
</feature>
<proteinExistence type="inferred from homology"/>
<name>A0AA36FYI2_9BILA</name>
<feature type="non-terminal residue" evidence="6">
    <location>
        <position position="1"/>
    </location>
</feature>
<sequence length="134" mass="15001">MKVLILAAFLGCTVALFDTKSNITVRGTVACENVKTGGIKVDLMESGVITDDLLNSTITEEFGKFELFGQKKEFGKIEPFLYIYHNCRTIRPGCQTRSVYPIPANKLNSVYEMNFVILDIATADEKPINCVKRR</sequence>
<keyword evidence="7" id="KW-1185">Reference proteome</keyword>
<organism evidence="6 7">
    <name type="scientific">Mesorhabditis spiculigera</name>
    <dbReference type="NCBI Taxonomy" id="96644"/>
    <lineage>
        <taxon>Eukaryota</taxon>
        <taxon>Metazoa</taxon>
        <taxon>Ecdysozoa</taxon>
        <taxon>Nematoda</taxon>
        <taxon>Chromadorea</taxon>
        <taxon>Rhabditida</taxon>
        <taxon>Rhabditina</taxon>
        <taxon>Rhabditomorpha</taxon>
        <taxon>Rhabditoidea</taxon>
        <taxon>Rhabditidae</taxon>
        <taxon>Mesorhabditinae</taxon>
        <taxon>Mesorhabditis</taxon>
    </lineage>
</organism>
<evidence type="ECO:0000256" key="2">
    <source>
        <dbReference type="ARBA" id="ARBA00010112"/>
    </source>
</evidence>
<reference evidence="6" key="1">
    <citation type="submission" date="2023-06" db="EMBL/GenBank/DDBJ databases">
        <authorList>
            <person name="Delattre M."/>
        </authorList>
    </citation>
    <scope>NUCLEOTIDE SEQUENCE</scope>
    <source>
        <strain evidence="6">AF72</strain>
    </source>
</reference>
<protein>
    <submittedName>
        <fullName evidence="6">Uncharacterized protein</fullName>
    </submittedName>
</protein>
<dbReference type="Pfam" id="PF01060">
    <property type="entry name" value="TTR-52"/>
    <property type="match status" value="1"/>
</dbReference>
<gene>
    <name evidence="6" type="ORF">MSPICULIGERA_LOCUS5401</name>
</gene>
<dbReference type="GO" id="GO:0009986">
    <property type="term" value="C:cell surface"/>
    <property type="evidence" value="ECO:0007669"/>
    <property type="project" value="InterPro"/>
</dbReference>
<comment type="similarity">
    <text evidence="2">Belongs to the nematode transthyretin-like family.</text>
</comment>
<keyword evidence="4 5" id="KW-0732">Signal</keyword>
<evidence type="ECO:0000313" key="6">
    <source>
        <dbReference type="EMBL" id="CAJ0566816.1"/>
    </source>
</evidence>
<comment type="subcellular location">
    <subcellularLocation>
        <location evidence="1">Secreted</location>
    </subcellularLocation>
</comment>
<dbReference type="InterPro" id="IPR038479">
    <property type="entry name" value="Transthyretin-like_sf"/>
</dbReference>
<accession>A0AA36FYI2</accession>